<gene>
    <name evidence="2" type="ORF">FGO68_gene11465</name>
</gene>
<proteinExistence type="predicted"/>
<feature type="region of interest" description="Disordered" evidence="1">
    <location>
        <begin position="1"/>
        <end position="34"/>
    </location>
</feature>
<dbReference type="EMBL" id="RRYP01017262">
    <property type="protein sequence ID" value="TNV74223.1"/>
    <property type="molecule type" value="Genomic_DNA"/>
</dbReference>
<dbReference type="Proteomes" id="UP000785679">
    <property type="component" value="Unassembled WGS sequence"/>
</dbReference>
<evidence type="ECO:0000256" key="1">
    <source>
        <dbReference type="SAM" id="MobiDB-lite"/>
    </source>
</evidence>
<accession>A0A8J8SXT2</accession>
<comment type="caution">
    <text evidence="2">The sequence shown here is derived from an EMBL/GenBank/DDBJ whole genome shotgun (WGS) entry which is preliminary data.</text>
</comment>
<sequence length="81" mass="9289">MPDFVTTLGPNDRYHGEQSFQPNKQPALMQKASMKQQYYVNGDESASRVNFPDMASDKDPLLIVLDDHDDSPSEQIYLKRK</sequence>
<evidence type="ECO:0000313" key="3">
    <source>
        <dbReference type="Proteomes" id="UP000785679"/>
    </source>
</evidence>
<keyword evidence="3" id="KW-1185">Reference proteome</keyword>
<dbReference type="AlphaFoldDB" id="A0A8J8SXT2"/>
<name>A0A8J8SXT2_HALGN</name>
<evidence type="ECO:0000313" key="2">
    <source>
        <dbReference type="EMBL" id="TNV74223.1"/>
    </source>
</evidence>
<organism evidence="2 3">
    <name type="scientific">Halteria grandinella</name>
    <dbReference type="NCBI Taxonomy" id="5974"/>
    <lineage>
        <taxon>Eukaryota</taxon>
        <taxon>Sar</taxon>
        <taxon>Alveolata</taxon>
        <taxon>Ciliophora</taxon>
        <taxon>Intramacronucleata</taxon>
        <taxon>Spirotrichea</taxon>
        <taxon>Stichotrichia</taxon>
        <taxon>Sporadotrichida</taxon>
        <taxon>Halteriidae</taxon>
        <taxon>Halteria</taxon>
    </lineage>
</organism>
<protein>
    <submittedName>
        <fullName evidence="2">Uncharacterized protein</fullName>
    </submittedName>
</protein>
<reference evidence="2" key="1">
    <citation type="submission" date="2019-06" db="EMBL/GenBank/DDBJ databases">
        <authorList>
            <person name="Zheng W."/>
        </authorList>
    </citation>
    <scope>NUCLEOTIDE SEQUENCE</scope>
    <source>
        <strain evidence="2">QDHG01</strain>
    </source>
</reference>